<keyword evidence="1" id="KW-0472">Membrane</keyword>
<proteinExistence type="predicted"/>
<feature type="transmembrane region" description="Helical" evidence="1">
    <location>
        <begin position="154"/>
        <end position="176"/>
    </location>
</feature>
<feature type="transmembrane region" description="Helical" evidence="1">
    <location>
        <begin position="117"/>
        <end position="142"/>
    </location>
</feature>
<accession>A0A1M5T170</accession>
<dbReference type="EMBL" id="FQXI01000009">
    <property type="protein sequence ID" value="SHH44412.1"/>
    <property type="molecule type" value="Genomic_DNA"/>
</dbReference>
<organism evidence="2 3">
    <name type="scientific">Anaerosphaera aminiphila DSM 21120</name>
    <dbReference type="NCBI Taxonomy" id="1120995"/>
    <lineage>
        <taxon>Bacteria</taxon>
        <taxon>Bacillati</taxon>
        <taxon>Bacillota</taxon>
        <taxon>Tissierellia</taxon>
        <taxon>Tissierellales</taxon>
        <taxon>Peptoniphilaceae</taxon>
        <taxon>Anaerosphaera</taxon>
    </lineage>
</organism>
<keyword evidence="1" id="KW-0812">Transmembrane</keyword>
<evidence type="ECO:0000313" key="3">
    <source>
        <dbReference type="Proteomes" id="UP000184032"/>
    </source>
</evidence>
<dbReference type="Proteomes" id="UP000184032">
    <property type="component" value="Unassembled WGS sequence"/>
</dbReference>
<reference evidence="2 3" key="1">
    <citation type="submission" date="2016-11" db="EMBL/GenBank/DDBJ databases">
        <authorList>
            <person name="Jaros S."/>
            <person name="Januszkiewicz K."/>
            <person name="Wedrychowicz H."/>
        </authorList>
    </citation>
    <scope>NUCLEOTIDE SEQUENCE [LARGE SCALE GENOMIC DNA]</scope>
    <source>
        <strain evidence="2 3">DSM 21120</strain>
    </source>
</reference>
<protein>
    <submittedName>
        <fullName evidence="2">Uncharacterized protein</fullName>
    </submittedName>
</protein>
<name>A0A1M5T170_9FIRM</name>
<sequence length="184" mass="21376">MKKLKFILPIFHILSIYFPYILYALNYIFKNTFSHTSISIFLNENLLSIYASLVIISLVLNFISTIYMYFNFKEDTNYFLNTALIMKVLSVIAFILNFGTWFFATLFIALFTGPLSLLALPLAITFTYIMMLPSSFYGIAAIKNVRNKKYINSAAFYIFCQFLFVLDVLSIIVLYINVKNKIKK</sequence>
<keyword evidence="3" id="KW-1185">Reference proteome</keyword>
<dbReference type="AlphaFoldDB" id="A0A1M5T170"/>
<feature type="transmembrane region" description="Helical" evidence="1">
    <location>
        <begin position="84"/>
        <end position="111"/>
    </location>
</feature>
<feature type="transmembrane region" description="Helical" evidence="1">
    <location>
        <begin position="7"/>
        <end position="29"/>
    </location>
</feature>
<keyword evidence="1" id="KW-1133">Transmembrane helix</keyword>
<dbReference type="RefSeq" id="WP_073184936.1">
    <property type="nucleotide sequence ID" value="NZ_FQXI01000009.1"/>
</dbReference>
<dbReference type="Pfam" id="PF20357">
    <property type="entry name" value="DUF6652"/>
    <property type="match status" value="1"/>
</dbReference>
<evidence type="ECO:0000256" key="1">
    <source>
        <dbReference type="SAM" id="Phobius"/>
    </source>
</evidence>
<evidence type="ECO:0000313" key="2">
    <source>
        <dbReference type="EMBL" id="SHH44412.1"/>
    </source>
</evidence>
<gene>
    <name evidence="2" type="ORF">SAMN02745245_01345</name>
</gene>
<feature type="transmembrane region" description="Helical" evidence="1">
    <location>
        <begin position="49"/>
        <end position="72"/>
    </location>
</feature>
<dbReference type="InterPro" id="IPR046594">
    <property type="entry name" value="DUF6652"/>
</dbReference>